<evidence type="ECO:0000313" key="2">
    <source>
        <dbReference type="EMBL" id="UVI38018.1"/>
    </source>
</evidence>
<evidence type="ECO:0000256" key="1">
    <source>
        <dbReference type="SAM" id="Phobius"/>
    </source>
</evidence>
<reference evidence="2" key="1">
    <citation type="submission" date="2022-03" db="EMBL/GenBank/DDBJ databases">
        <title>Brevibacterium spongiae sp. nov., isolated from marine sponge.</title>
        <authorList>
            <person name="Li Z."/>
            <person name="Zhang M."/>
        </authorList>
    </citation>
    <scope>NUCLEOTIDE SEQUENCE</scope>
    <source>
        <strain evidence="2">WHS-Z9</strain>
        <plasmid evidence="2">unnamed</plasmid>
    </source>
</reference>
<dbReference type="NCBIfam" id="NF042935">
    <property type="entry name" value="SCO6880_fam"/>
    <property type="match status" value="1"/>
</dbReference>
<feature type="transmembrane region" description="Helical" evidence="1">
    <location>
        <begin position="49"/>
        <end position="70"/>
    </location>
</feature>
<sequence>MSTETKPQPGTFGNISKPGRSGILGLPLGVSFAGVPFIIIIVLMMTRQWFWQALIVALVGIVSAVLMVVTRKHGRSLYGRRMLKIAQRRKEKAGKHVYLAGPAGKTRDGRCRLPGLLAPSELSEHTDAYDNPFGLIRVVGQGVKNYSIVLIAHADGDELQAKERVDSMVAHWGAWLAQRGTDEGVRGAQVTVEIAPDSGLRLRRMMRRNHVDSAPEFSSQVAEAIESEYSHGSPQISTYISVTFDGRAIDGSGKDRGTAEMAEEIGNRLGMIIGGLSDTGAGTAVRPATAQDIIDYTRTAYDPTVASQIEEARAEEGTGLDWEDAGPTFALDAFDHYRHDRAFSKSWTMYEGPRGLFYKESLRRAMEPPKDGMLRKRITMLYRPIPSDKTTNVVEQDINDAQFAGSQQRRVTARAKMRRAAAQKSADEEAAGAGVTRFGMIVTVSCADTSRFKQLEKRIPGLLTPARLKIREALGNQAVTFQAGLPLGLVVPDHMMLPDQLRDWM</sequence>
<dbReference type="Proteomes" id="UP001064879">
    <property type="component" value="Plasmid unnamed"/>
</dbReference>
<keyword evidence="1" id="KW-0472">Membrane</keyword>
<keyword evidence="2" id="KW-0614">Plasmid</keyword>
<gene>
    <name evidence="2" type="ORF">L1F31_18715</name>
</gene>
<accession>A0ABY5STX1</accession>
<keyword evidence="3" id="KW-1185">Reference proteome</keyword>
<evidence type="ECO:0008006" key="4">
    <source>
        <dbReference type="Google" id="ProtNLM"/>
    </source>
</evidence>
<feature type="transmembrane region" description="Helical" evidence="1">
    <location>
        <begin position="21"/>
        <end position="43"/>
    </location>
</feature>
<proteinExistence type="predicted"/>
<dbReference type="RefSeq" id="WP_265420502.1">
    <property type="nucleotide sequence ID" value="NZ_CP093444.1"/>
</dbReference>
<keyword evidence="1" id="KW-1133">Transmembrane helix</keyword>
<protein>
    <recommendedName>
        <fullName evidence="4">Type VII secretion protein EccE</fullName>
    </recommendedName>
</protein>
<organism evidence="2 3">
    <name type="scientific">Brevibacterium spongiae</name>
    <dbReference type="NCBI Taxonomy" id="2909672"/>
    <lineage>
        <taxon>Bacteria</taxon>
        <taxon>Bacillati</taxon>
        <taxon>Actinomycetota</taxon>
        <taxon>Actinomycetes</taxon>
        <taxon>Micrococcales</taxon>
        <taxon>Brevibacteriaceae</taxon>
        <taxon>Brevibacterium</taxon>
    </lineage>
</organism>
<dbReference type="EMBL" id="CP093444">
    <property type="protein sequence ID" value="UVI38018.1"/>
    <property type="molecule type" value="Genomic_DNA"/>
</dbReference>
<dbReference type="InterPro" id="IPR049978">
    <property type="entry name" value="SCO6880-like"/>
</dbReference>
<evidence type="ECO:0000313" key="3">
    <source>
        <dbReference type="Proteomes" id="UP001064879"/>
    </source>
</evidence>
<geneLocation type="plasmid" evidence="2 3">
    <name>unnamed</name>
</geneLocation>
<name>A0ABY5STX1_9MICO</name>
<keyword evidence="1" id="KW-0812">Transmembrane</keyword>